<feature type="region of interest" description="Disordered" evidence="1">
    <location>
        <begin position="1"/>
        <end position="122"/>
    </location>
</feature>
<dbReference type="RefSeq" id="WP_141817031.1">
    <property type="nucleotide sequence ID" value="NZ_BAAAIL010000003.1"/>
</dbReference>
<sequence>MTDQPQDRQPITYEEDLQDLDLDPDQRERAENDLEMPESVDDVPWNPPEQRPMGAQLLDGGDDQDGETIDQRVRQEEPEAGTAYGAPGTGQEEREERGEADMLGGDDPDAIPAGEDVLEGPA</sequence>
<dbReference type="EMBL" id="VFPU01000001">
    <property type="protein sequence ID" value="TQM95245.1"/>
    <property type="molecule type" value="Genomic_DNA"/>
</dbReference>
<dbReference type="AlphaFoldDB" id="A0A543KJJ0"/>
<reference evidence="2 3" key="1">
    <citation type="submission" date="2019-06" db="EMBL/GenBank/DDBJ databases">
        <title>Sequencing the genomes of 1000 actinobacteria strains.</title>
        <authorList>
            <person name="Klenk H.-P."/>
        </authorList>
    </citation>
    <scope>NUCLEOTIDE SEQUENCE [LARGE SCALE GENOMIC DNA]</scope>
    <source>
        <strain evidence="2 3">DSM 12362</strain>
    </source>
</reference>
<evidence type="ECO:0000256" key="1">
    <source>
        <dbReference type="SAM" id="MobiDB-lite"/>
    </source>
</evidence>
<evidence type="ECO:0000313" key="2">
    <source>
        <dbReference type="EMBL" id="TQM95245.1"/>
    </source>
</evidence>
<protein>
    <recommendedName>
        <fullName evidence="4">DUF5709 domain-containing protein</fullName>
    </recommendedName>
</protein>
<gene>
    <name evidence="2" type="ORF">FB476_0084</name>
</gene>
<evidence type="ECO:0000313" key="3">
    <source>
        <dbReference type="Proteomes" id="UP000315133"/>
    </source>
</evidence>
<comment type="caution">
    <text evidence="2">The sequence shown here is derived from an EMBL/GenBank/DDBJ whole genome shotgun (WGS) entry which is preliminary data.</text>
</comment>
<feature type="compositionally biased region" description="Basic and acidic residues" evidence="1">
    <location>
        <begin position="91"/>
        <end position="100"/>
    </location>
</feature>
<accession>A0A543KJJ0</accession>
<proteinExistence type="predicted"/>
<name>A0A543KJJ0_9MICO</name>
<organism evidence="2 3">
    <name type="scientific">Ornithinimicrobium humiphilum</name>
    <dbReference type="NCBI Taxonomy" id="125288"/>
    <lineage>
        <taxon>Bacteria</taxon>
        <taxon>Bacillati</taxon>
        <taxon>Actinomycetota</taxon>
        <taxon>Actinomycetes</taxon>
        <taxon>Micrococcales</taxon>
        <taxon>Ornithinimicrobiaceae</taxon>
        <taxon>Ornithinimicrobium</taxon>
    </lineage>
</organism>
<feature type="compositionally biased region" description="Acidic residues" evidence="1">
    <location>
        <begin position="13"/>
        <end position="23"/>
    </location>
</feature>
<keyword evidence="3" id="KW-1185">Reference proteome</keyword>
<evidence type="ECO:0008006" key="4">
    <source>
        <dbReference type="Google" id="ProtNLM"/>
    </source>
</evidence>
<dbReference type="Proteomes" id="UP000315133">
    <property type="component" value="Unassembled WGS sequence"/>
</dbReference>